<dbReference type="SMART" id="SM00185">
    <property type="entry name" value="ARM"/>
    <property type="match status" value="8"/>
</dbReference>
<keyword evidence="1" id="KW-0217">Developmental protein</keyword>
<dbReference type="WBParaSite" id="MBELARI_LOCUS11973">
    <property type="protein sequence ID" value="MBELARI_LOCUS11973"/>
    <property type="gene ID" value="MBELARI_LOCUS11973"/>
</dbReference>
<dbReference type="Proteomes" id="UP000887575">
    <property type="component" value="Unassembled WGS sequence"/>
</dbReference>
<dbReference type="PRINTS" id="PR01869">
    <property type="entry name" value="BCATNINFAMLY"/>
</dbReference>
<dbReference type="PROSITE" id="PS50176">
    <property type="entry name" value="ARM_REPEAT"/>
    <property type="match status" value="2"/>
</dbReference>
<dbReference type="GO" id="GO:0007155">
    <property type="term" value="P:cell adhesion"/>
    <property type="evidence" value="ECO:0007669"/>
    <property type="project" value="InterPro"/>
</dbReference>
<organism evidence="3 4">
    <name type="scientific">Mesorhabditis belari</name>
    <dbReference type="NCBI Taxonomy" id="2138241"/>
    <lineage>
        <taxon>Eukaryota</taxon>
        <taxon>Metazoa</taxon>
        <taxon>Ecdysozoa</taxon>
        <taxon>Nematoda</taxon>
        <taxon>Chromadorea</taxon>
        <taxon>Rhabditida</taxon>
        <taxon>Rhabditina</taxon>
        <taxon>Rhabditomorpha</taxon>
        <taxon>Rhabditoidea</taxon>
        <taxon>Rhabditidae</taxon>
        <taxon>Mesorhabditinae</taxon>
        <taxon>Mesorhabditis</taxon>
    </lineage>
</organism>
<dbReference type="InterPro" id="IPR016024">
    <property type="entry name" value="ARM-type_fold"/>
</dbReference>
<dbReference type="InterPro" id="IPR013284">
    <property type="entry name" value="Beta-catenin"/>
</dbReference>
<dbReference type="Pfam" id="PF00514">
    <property type="entry name" value="Arm"/>
    <property type="match status" value="1"/>
</dbReference>
<evidence type="ECO:0000313" key="3">
    <source>
        <dbReference type="Proteomes" id="UP000887575"/>
    </source>
</evidence>
<dbReference type="GO" id="GO:0045296">
    <property type="term" value="F:cadherin binding"/>
    <property type="evidence" value="ECO:0007669"/>
    <property type="project" value="InterPro"/>
</dbReference>
<proteinExistence type="predicted"/>
<name>A0AAF3EDB9_9BILA</name>
<accession>A0AAF3EDB9</accession>
<dbReference type="InterPro" id="IPR011989">
    <property type="entry name" value="ARM-like"/>
</dbReference>
<keyword evidence="3" id="KW-1185">Reference proteome</keyword>
<dbReference type="InterPro" id="IPR000225">
    <property type="entry name" value="Armadillo"/>
</dbReference>
<dbReference type="SUPFAM" id="SSF48371">
    <property type="entry name" value="ARM repeat"/>
    <property type="match status" value="1"/>
</dbReference>
<evidence type="ECO:0000256" key="2">
    <source>
        <dbReference type="PROSITE-ProRule" id="PRU00259"/>
    </source>
</evidence>
<reference evidence="4" key="1">
    <citation type="submission" date="2024-02" db="UniProtKB">
        <authorList>
            <consortium name="WormBaseParasite"/>
        </authorList>
    </citation>
    <scope>IDENTIFICATION</scope>
</reference>
<evidence type="ECO:0000313" key="4">
    <source>
        <dbReference type="WBParaSite" id="MBELARI_LOCUS11973"/>
    </source>
</evidence>
<protein>
    <submittedName>
        <fullName evidence="4">Beta-catenin</fullName>
    </submittedName>
</protein>
<evidence type="ECO:0000256" key="1">
    <source>
        <dbReference type="ARBA" id="ARBA00022473"/>
    </source>
</evidence>
<feature type="repeat" description="ARM" evidence="2">
    <location>
        <begin position="193"/>
        <end position="220"/>
    </location>
</feature>
<dbReference type="Gene3D" id="1.25.10.10">
    <property type="entry name" value="Leucine-rich Repeat Variant"/>
    <property type="match status" value="1"/>
</dbReference>
<sequence>MKETGNTVTVSNRMNAMHISSDQEYIRNLYTRHQDAERLYAETRTARIRTAMFGDWLKNGEDNEENELQRNGANISPSKLMIVERLAGNSRQLRAAVEELLSIQMSLDDMTVHSINDLIGLMSDSDPAIVVRAVQRVYILCKEDHSTSENAHLVAKLVEVSRSDNIAIKRSAMGALAKISEHPTGRMHLFRSGGLVELIRMLYCPVEVVVRYAVATLRNLLVHLDSVKDQARALGAVEALSPLLLRTDPRMLAHVADSLYSLLHEHAKSKLDFLSLGGPQTLVEILNRYQQHPKLIFTVVRCVKSLSVCPQNKAALISLGCLQALYQLLCTSTDSRTQLAILVSMRNLSEAATNEENLSQLVKRLLQIVRSSDDAQHVACACGILSNLTCNNVRNKQTVCSDGGISSLVDCVRRFPDVEEATEPALCALRHCTARHPFAEQAQRDLRLSGAFGQLVILLSTLRAPVVKAALGVVRNSALLQDNLIELTQEMTPTGQTVLSLAMEVWILAINKLREDPNAETDGVPMWGVVEGAVSALHQLATHKQVSHDLIHNSDALQLIYELLRDPFVSQSDDEVLERELLGLLYQISQTSDGASAVDQSGFASILSECLRSQHRSVSTYASGVLKRLESDRPPQYRQEMDMEASSGWQRDGMEPELFSEMYRPGSMVGHPIGVDNGGWYDTDL</sequence>
<feature type="repeat" description="ARM" evidence="2">
    <location>
        <begin position="277"/>
        <end position="317"/>
    </location>
</feature>
<dbReference type="PANTHER" id="PTHR45976">
    <property type="entry name" value="ARMADILLO SEGMENT POLARITY PROTEIN"/>
    <property type="match status" value="1"/>
</dbReference>
<dbReference type="AlphaFoldDB" id="A0AAF3EDB9"/>